<dbReference type="CDD" id="cd00220">
    <property type="entry name" value="VMO-I"/>
    <property type="match status" value="1"/>
</dbReference>
<dbReference type="InterPro" id="IPR005515">
    <property type="entry name" value="VOMI"/>
</dbReference>
<dbReference type="InterPro" id="IPR036706">
    <property type="entry name" value="VOMI_sf"/>
</dbReference>
<accession>A0A6P6M336</accession>
<dbReference type="GeneID" id="113064491"/>
<sequence>MHRFTSITFSLLVFIGLQVSVQTAGRRFERSIERPFVSLLTVPNGMKWGSWAQREFCPSGTYAAGFSLKVEELSVLSDNTALNAIRLHCISLFKGSGLDELESFVESNVGSWGQWTKIKWCPSGFLKAFQLRVESSQGIRDDTAVNNIRFNCTEGSLLLGDGTDKGEWGDWSSSCQGRGMCGIMTRIEEKLKFGDDTALNDARMFCCD</sequence>
<keyword evidence="1" id="KW-0732">Signal</keyword>
<evidence type="ECO:0000313" key="2">
    <source>
        <dbReference type="Proteomes" id="UP000515129"/>
    </source>
</evidence>
<feature type="chain" id="PRO_5027694438" evidence="1">
    <location>
        <begin position="24"/>
        <end position="208"/>
    </location>
</feature>
<gene>
    <name evidence="3" type="primary">LOC113064491</name>
</gene>
<name>A0A6P6M336_CARAU</name>
<dbReference type="Pfam" id="PF03762">
    <property type="entry name" value="VOMI"/>
    <property type="match status" value="1"/>
</dbReference>
<dbReference type="RefSeq" id="XP_026091155.1">
    <property type="nucleotide sequence ID" value="XM_026235370.1"/>
</dbReference>
<dbReference type="SUPFAM" id="SSF51092">
    <property type="entry name" value="Vitelline membrane outer protein-I (VMO-I)"/>
    <property type="match status" value="1"/>
</dbReference>
<reference evidence="3" key="1">
    <citation type="submission" date="2025-08" db="UniProtKB">
        <authorList>
            <consortium name="RefSeq"/>
        </authorList>
    </citation>
    <scope>IDENTIFICATION</scope>
    <source>
        <strain evidence="3">Wakin</strain>
        <tissue evidence="3">Muscle</tissue>
    </source>
</reference>
<dbReference type="PANTHER" id="PTHR18841:SF0">
    <property type="entry name" value="VITELLINE MEMBRANE OUTER LAYER 1 HOMOLOG A-RELATED"/>
    <property type="match status" value="1"/>
</dbReference>
<organism evidence="2 3">
    <name type="scientific">Carassius auratus</name>
    <name type="common">Goldfish</name>
    <dbReference type="NCBI Taxonomy" id="7957"/>
    <lineage>
        <taxon>Eukaryota</taxon>
        <taxon>Metazoa</taxon>
        <taxon>Chordata</taxon>
        <taxon>Craniata</taxon>
        <taxon>Vertebrata</taxon>
        <taxon>Euteleostomi</taxon>
        <taxon>Actinopterygii</taxon>
        <taxon>Neopterygii</taxon>
        <taxon>Teleostei</taxon>
        <taxon>Ostariophysi</taxon>
        <taxon>Cypriniformes</taxon>
        <taxon>Cyprinidae</taxon>
        <taxon>Cyprininae</taxon>
        <taxon>Carassius</taxon>
    </lineage>
</organism>
<dbReference type="Proteomes" id="UP000515129">
    <property type="component" value="Chromosome 46"/>
</dbReference>
<evidence type="ECO:0000313" key="3">
    <source>
        <dbReference type="RefSeq" id="XP_026091155.1"/>
    </source>
</evidence>
<dbReference type="OrthoDB" id="6344411at2759"/>
<dbReference type="Gene3D" id="2.100.10.20">
    <property type="entry name" value="Vitelline membrane outer layer protein I (VOMI)"/>
    <property type="match status" value="1"/>
</dbReference>
<proteinExistence type="predicted"/>
<dbReference type="PANTHER" id="PTHR18841">
    <property type="entry name" value="VITELLINE MEMBRANE OUTER LAYER PROTEIN I-RELATED"/>
    <property type="match status" value="1"/>
</dbReference>
<feature type="signal peptide" evidence="1">
    <location>
        <begin position="1"/>
        <end position="23"/>
    </location>
</feature>
<dbReference type="KEGG" id="caua:113064491"/>
<keyword evidence="2" id="KW-1185">Reference proteome</keyword>
<protein>
    <submittedName>
        <fullName evidence="3">Vitelline membrane outer layer protein 1-like</fullName>
    </submittedName>
</protein>
<dbReference type="GO" id="GO:0005615">
    <property type="term" value="C:extracellular space"/>
    <property type="evidence" value="ECO:0007669"/>
    <property type="project" value="TreeGrafter"/>
</dbReference>
<evidence type="ECO:0000256" key="1">
    <source>
        <dbReference type="SAM" id="SignalP"/>
    </source>
</evidence>
<dbReference type="AlphaFoldDB" id="A0A6P6M336"/>